<reference evidence="2 3" key="1">
    <citation type="submission" date="2019-12" db="EMBL/GenBank/DDBJ databases">
        <title>Full genome sequence of a Bacillus safensis strain isolated from commercially available natto in Indonesia.</title>
        <authorList>
            <person name="Yoshida M."/>
            <person name="Uomi M."/>
            <person name="Waturangi D."/>
            <person name="Ekaputri J.J."/>
            <person name="Setiamarga D.H.E."/>
        </authorList>
    </citation>
    <scope>NUCLEOTIDE SEQUENCE [LARGE SCALE GENOMIC DNA]</scope>
    <source>
        <strain evidence="2 3">IDN1</strain>
    </source>
</reference>
<evidence type="ECO:0000256" key="1">
    <source>
        <dbReference type="SAM" id="Phobius"/>
    </source>
</evidence>
<accession>A0A5S9M537</accession>
<gene>
    <name evidence="2" type="ORF">BsIDN1_14400</name>
</gene>
<name>A0A5S9M537_BACIA</name>
<evidence type="ECO:0000313" key="3">
    <source>
        <dbReference type="Proteomes" id="UP000464658"/>
    </source>
</evidence>
<proteinExistence type="predicted"/>
<keyword evidence="1" id="KW-0812">Transmembrane</keyword>
<dbReference type="Proteomes" id="UP000464658">
    <property type="component" value="Chromosome"/>
</dbReference>
<feature type="transmembrane region" description="Helical" evidence="1">
    <location>
        <begin position="42"/>
        <end position="64"/>
    </location>
</feature>
<sequence length="75" mass="8527">MKTFIQKRGLGFFLIAAVLLWLKTYSAYLIEFKLGISNVLQHIFLLFVNPISSSLFFLGFALLFKKKNGSLPLSL</sequence>
<protein>
    <submittedName>
        <fullName evidence="2">Uncharacterized protein</fullName>
    </submittedName>
</protein>
<evidence type="ECO:0000313" key="2">
    <source>
        <dbReference type="EMBL" id="BBP87822.1"/>
    </source>
</evidence>
<dbReference type="EMBL" id="AP021906">
    <property type="protein sequence ID" value="BBP87822.1"/>
    <property type="molecule type" value="Genomic_DNA"/>
</dbReference>
<dbReference type="AlphaFoldDB" id="A0A5S9M537"/>
<keyword evidence="1" id="KW-0472">Membrane</keyword>
<organism evidence="2 3">
    <name type="scientific">Bacillus safensis</name>
    <dbReference type="NCBI Taxonomy" id="561879"/>
    <lineage>
        <taxon>Bacteria</taxon>
        <taxon>Bacillati</taxon>
        <taxon>Bacillota</taxon>
        <taxon>Bacilli</taxon>
        <taxon>Bacillales</taxon>
        <taxon>Bacillaceae</taxon>
        <taxon>Bacillus</taxon>
    </lineage>
</organism>
<keyword evidence="1" id="KW-1133">Transmembrane helix</keyword>